<keyword evidence="2" id="KW-1003">Cell membrane</keyword>
<dbReference type="KEGG" id="spu:105445262"/>
<evidence type="ECO:0000256" key="10">
    <source>
        <dbReference type="ARBA" id="ARBA00023319"/>
    </source>
</evidence>
<dbReference type="InterPro" id="IPR013106">
    <property type="entry name" value="Ig_V-set"/>
</dbReference>
<dbReference type="OMA" id="DASTWDM"/>
<feature type="compositionally biased region" description="Low complexity" evidence="11">
    <location>
        <begin position="411"/>
        <end position="429"/>
    </location>
</feature>
<evidence type="ECO:0000256" key="11">
    <source>
        <dbReference type="SAM" id="MobiDB-lite"/>
    </source>
</evidence>
<dbReference type="InterPro" id="IPR051713">
    <property type="entry name" value="T-cell_Activation_Regulation"/>
</dbReference>
<evidence type="ECO:0000256" key="6">
    <source>
        <dbReference type="ARBA" id="ARBA00023136"/>
    </source>
</evidence>
<dbReference type="InterPro" id="IPR003599">
    <property type="entry name" value="Ig_sub"/>
</dbReference>
<protein>
    <recommendedName>
        <fullName evidence="14">Ig-like domain-containing protein</fullName>
    </recommendedName>
</protein>
<sequence length="729" mass="78570">MAWLSVTILLVTLMFSGALGLSFRNQPDTVTVYAGDTIYMRCDLNLDGVAGSSVSVTWIKSDNTNPQTQYISIRGHVVHTYTRFSIAGDSNLGEHDLMIRNVDYEDAGMYWCQASGAGGVIESVAGRLTVRVPIPIPTCSMTPPQPSVGQRVTVICSQQMHPSVNYEALNWWNETSRSKIRTQGRYSDGSIFFTRLLSDTDQGQQFVCSQSSVFVEGERNCTVVPLPAIEVSTIANPLETIVMNPTVKYVTEGSSAMFGCQSRAGPVARWVFGYGSRASKIRQTRGRFLVSADRSEFTVIRTALNDNGTAVRCIVILPSGVKLIGESTLKVLPADTQPAAVNPRKPPPPPPVSTRQTFRTEQPPIIPTRKPSTDQEPSTDGTSHGASNAANTETDSHPNLSGGKTIVNGQTTTKMPTATSKTTTKAAETSTRRDVVQIGANTDIDSGVIATEANVNLNHAGAPKIQTGGGYRQGGGNTHQVSNKDLPDQESNGSGIAGAIIGSLLIIALIVLIIFLIKTKRYPKSVPTWIPPHVVAALKRPIDMVKKSGSAGGQSGSSVKSSKRNAQMRMKEIEVVVNPPPPEWQFRLKDVESNSGGQVGGYALTPRQSHMMDGPVYANITPDLSKAPPGQDEHDLDDDDLDDDSVFSSDFDDDLDLEGEIAAELVARSCESEGNTDEFIEERKSKNVEGLVYAQLDMGPNAIKRSTVFIEGEKTQYAHIKVGNSAKAK</sequence>
<feature type="domain" description="Ig-like" evidence="14">
    <location>
        <begin position="35"/>
        <end position="129"/>
    </location>
</feature>
<dbReference type="Gene3D" id="2.60.40.10">
    <property type="entry name" value="Immunoglobulins"/>
    <property type="match status" value="1"/>
</dbReference>
<dbReference type="GO" id="GO:0006955">
    <property type="term" value="P:immune response"/>
    <property type="evidence" value="ECO:0000318"/>
    <property type="project" value="GO_Central"/>
</dbReference>
<evidence type="ECO:0000256" key="5">
    <source>
        <dbReference type="ARBA" id="ARBA00022989"/>
    </source>
</evidence>
<feature type="region of interest" description="Disordered" evidence="11">
    <location>
        <begin position="616"/>
        <end position="642"/>
    </location>
</feature>
<feature type="region of interest" description="Disordered" evidence="11">
    <location>
        <begin position="468"/>
        <end position="491"/>
    </location>
</feature>
<evidence type="ECO:0000259" key="14">
    <source>
        <dbReference type="PROSITE" id="PS50835"/>
    </source>
</evidence>
<dbReference type="AlphaFoldDB" id="A0A7M7HI30"/>
<dbReference type="PROSITE" id="PS50835">
    <property type="entry name" value="IG_LIKE"/>
    <property type="match status" value="1"/>
</dbReference>
<feature type="region of interest" description="Disordered" evidence="11">
    <location>
        <begin position="337"/>
        <end position="431"/>
    </location>
</feature>
<dbReference type="EnsemblMetazoa" id="XM_011680581">
    <property type="protein sequence ID" value="XP_011678883"/>
    <property type="gene ID" value="LOC105445262"/>
</dbReference>
<keyword evidence="6 12" id="KW-0472">Membrane</keyword>
<keyword evidence="4 13" id="KW-0732">Signal</keyword>
<keyword evidence="8" id="KW-0675">Receptor</keyword>
<evidence type="ECO:0000313" key="16">
    <source>
        <dbReference type="Proteomes" id="UP000007110"/>
    </source>
</evidence>
<dbReference type="InterPro" id="IPR013783">
    <property type="entry name" value="Ig-like_fold"/>
</dbReference>
<dbReference type="GO" id="GO:0042102">
    <property type="term" value="P:positive regulation of T cell proliferation"/>
    <property type="evidence" value="ECO:0000318"/>
    <property type="project" value="GO_Central"/>
</dbReference>
<dbReference type="PANTHER" id="PTHR25466">
    <property type="entry name" value="T-LYMPHOCYTE ACTIVATION ANTIGEN"/>
    <property type="match status" value="1"/>
</dbReference>
<dbReference type="RefSeq" id="XP_011678883.1">
    <property type="nucleotide sequence ID" value="XM_011680581.2"/>
</dbReference>
<feature type="compositionally biased region" description="Gly residues" evidence="11">
    <location>
        <begin position="468"/>
        <end position="477"/>
    </location>
</feature>
<dbReference type="GO" id="GO:0042130">
    <property type="term" value="P:negative regulation of T cell proliferation"/>
    <property type="evidence" value="ECO:0000318"/>
    <property type="project" value="GO_Central"/>
</dbReference>
<feature type="signal peptide" evidence="13">
    <location>
        <begin position="1"/>
        <end position="20"/>
    </location>
</feature>
<feature type="compositionally biased region" description="Polar residues" evidence="11">
    <location>
        <begin position="478"/>
        <end position="491"/>
    </location>
</feature>
<comment type="subcellular location">
    <subcellularLocation>
        <location evidence="1">Cell membrane</location>
        <topology evidence="1">Single-pass type I membrane protein</topology>
    </subcellularLocation>
</comment>
<dbReference type="GeneID" id="105445262"/>
<feature type="region of interest" description="Disordered" evidence="11">
    <location>
        <begin position="546"/>
        <end position="565"/>
    </location>
</feature>
<keyword evidence="9" id="KW-0325">Glycoprotein</keyword>
<keyword evidence="5 12" id="KW-1133">Transmembrane helix</keyword>
<feature type="chain" id="PRO_5029691687" description="Ig-like domain-containing protein" evidence="13">
    <location>
        <begin position="21"/>
        <end position="729"/>
    </location>
</feature>
<dbReference type="SUPFAM" id="SSF48726">
    <property type="entry name" value="Immunoglobulin"/>
    <property type="match status" value="1"/>
</dbReference>
<reference evidence="16" key="1">
    <citation type="submission" date="2015-02" db="EMBL/GenBank/DDBJ databases">
        <title>Genome sequencing for Strongylocentrotus purpuratus.</title>
        <authorList>
            <person name="Murali S."/>
            <person name="Liu Y."/>
            <person name="Vee V."/>
            <person name="English A."/>
            <person name="Wang M."/>
            <person name="Skinner E."/>
            <person name="Han Y."/>
            <person name="Muzny D.M."/>
            <person name="Worley K.C."/>
            <person name="Gibbs R.A."/>
        </authorList>
    </citation>
    <scope>NUCLEOTIDE SEQUENCE</scope>
</reference>
<evidence type="ECO:0000256" key="2">
    <source>
        <dbReference type="ARBA" id="ARBA00022475"/>
    </source>
</evidence>
<evidence type="ECO:0000256" key="7">
    <source>
        <dbReference type="ARBA" id="ARBA00023157"/>
    </source>
</evidence>
<dbReference type="Proteomes" id="UP000007110">
    <property type="component" value="Unassembled WGS sequence"/>
</dbReference>
<dbReference type="GO" id="GO:0031295">
    <property type="term" value="P:T cell costimulation"/>
    <property type="evidence" value="ECO:0000318"/>
    <property type="project" value="GO_Central"/>
</dbReference>
<dbReference type="SMART" id="SM00409">
    <property type="entry name" value="IG"/>
    <property type="match status" value="2"/>
</dbReference>
<feature type="transmembrane region" description="Helical" evidence="12">
    <location>
        <begin position="496"/>
        <end position="517"/>
    </location>
</feature>
<evidence type="ECO:0000256" key="1">
    <source>
        <dbReference type="ARBA" id="ARBA00004251"/>
    </source>
</evidence>
<dbReference type="InParanoid" id="A0A7M7HI30"/>
<keyword evidence="7" id="KW-1015">Disulfide bond</keyword>
<keyword evidence="10" id="KW-0393">Immunoglobulin domain</keyword>
<feature type="compositionally biased region" description="Polar residues" evidence="11">
    <location>
        <begin position="374"/>
        <end position="399"/>
    </location>
</feature>
<evidence type="ECO:0000256" key="13">
    <source>
        <dbReference type="SAM" id="SignalP"/>
    </source>
</evidence>
<evidence type="ECO:0000256" key="9">
    <source>
        <dbReference type="ARBA" id="ARBA00023180"/>
    </source>
</evidence>
<evidence type="ECO:0000256" key="12">
    <source>
        <dbReference type="SAM" id="Phobius"/>
    </source>
</evidence>
<proteinExistence type="predicted"/>
<dbReference type="OrthoDB" id="10028801at2759"/>
<organism evidence="15 16">
    <name type="scientific">Strongylocentrotus purpuratus</name>
    <name type="common">Purple sea urchin</name>
    <dbReference type="NCBI Taxonomy" id="7668"/>
    <lineage>
        <taxon>Eukaryota</taxon>
        <taxon>Metazoa</taxon>
        <taxon>Echinodermata</taxon>
        <taxon>Eleutherozoa</taxon>
        <taxon>Echinozoa</taxon>
        <taxon>Echinoidea</taxon>
        <taxon>Euechinoidea</taxon>
        <taxon>Echinacea</taxon>
        <taxon>Camarodonta</taxon>
        <taxon>Echinidea</taxon>
        <taxon>Strongylocentrotidae</taxon>
        <taxon>Strongylocentrotus</taxon>
    </lineage>
</organism>
<name>A0A7M7HI30_STRPU</name>
<dbReference type="Pfam" id="PF07686">
    <property type="entry name" value="V-set"/>
    <property type="match status" value="1"/>
</dbReference>
<reference evidence="15" key="2">
    <citation type="submission" date="2021-01" db="UniProtKB">
        <authorList>
            <consortium name="EnsemblMetazoa"/>
        </authorList>
    </citation>
    <scope>IDENTIFICATION</scope>
</reference>
<dbReference type="InterPro" id="IPR007110">
    <property type="entry name" value="Ig-like_dom"/>
</dbReference>
<dbReference type="GO" id="GO:0009897">
    <property type="term" value="C:external side of plasma membrane"/>
    <property type="evidence" value="ECO:0000318"/>
    <property type="project" value="GO_Central"/>
</dbReference>
<keyword evidence="3 12" id="KW-0812">Transmembrane</keyword>
<evidence type="ECO:0000256" key="4">
    <source>
        <dbReference type="ARBA" id="ARBA00022729"/>
    </source>
</evidence>
<dbReference type="GO" id="GO:0071222">
    <property type="term" value="P:cellular response to lipopolysaccharide"/>
    <property type="evidence" value="ECO:0000318"/>
    <property type="project" value="GO_Central"/>
</dbReference>
<dbReference type="InterPro" id="IPR036179">
    <property type="entry name" value="Ig-like_dom_sf"/>
</dbReference>
<evidence type="ECO:0000313" key="15">
    <source>
        <dbReference type="EnsemblMetazoa" id="XP_011678883"/>
    </source>
</evidence>
<evidence type="ECO:0000256" key="8">
    <source>
        <dbReference type="ARBA" id="ARBA00023170"/>
    </source>
</evidence>
<evidence type="ECO:0000256" key="3">
    <source>
        <dbReference type="ARBA" id="ARBA00022692"/>
    </source>
</evidence>
<dbReference type="GO" id="GO:0007166">
    <property type="term" value="P:cell surface receptor signaling pathway"/>
    <property type="evidence" value="ECO:0000318"/>
    <property type="project" value="GO_Central"/>
</dbReference>
<accession>A0A7M7HI30</accession>
<dbReference type="PANTHER" id="PTHR25466:SF9">
    <property type="entry name" value="FIBRONECTIN TYPE-III DOMAIN-CONTAINING PROTEIN"/>
    <property type="match status" value="1"/>
</dbReference>
<keyword evidence="16" id="KW-1185">Reference proteome</keyword>